<organism evidence="2 3">
    <name type="scientific">Micromonospora pattaloongensis</name>
    <dbReference type="NCBI Taxonomy" id="405436"/>
    <lineage>
        <taxon>Bacteria</taxon>
        <taxon>Bacillati</taxon>
        <taxon>Actinomycetota</taxon>
        <taxon>Actinomycetes</taxon>
        <taxon>Micromonosporales</taxon>
        <taxon>Micromonosporaceae</taxon>
        <taxon>Micromonospora</taxon>
    </lineage>
</organism>
<dbReference type="EMBL" id="FNPH01000007">
    <property type="protein sequence ID" value="SDZ21257.1"/>
    <property type="molecule type" value="Genomic_DNA"/>
</dbReference>
<evidence type="ECO:0000313" key="3">
    <source>
        <dbReference type="Proteomes" id="UP000242415"/>
    </source>
</evidence>
<evidence type="ECO:0000256" key="1">
    <source>
        <dbReference type="SAM" id="MobiDB-lite"/>
    </source>
</evidence>
<dbReference type="STRING" id="405436.SAMN05444365_10792"/>
<sequence>MNVWPEGAHLTVGLWFDRPSAPCALAQVCDVLESQGAGFNGAVASGPREARFSWVFEVHNFGFTEGLPPSLVRNQLHDGALYRVGMHMPGLGPVAVTYDGTPRAELPAAAHPVLLVLEADEFGMPREVWSADDHMRAEQRQQRVMQCLKTLCDMLDPAYAVLGVEHLTPIPAALTGGASLAADAYVSRRLSGAAAPMLPVRLAEVAAYGREVPWRNGVFYSGGSSPQPTTGTASTPHGRPRPCWSGRHCRTNEGVAGRK</sequence>
<dbReference type="Proteomes" id="UP000242415">
    <property type="component" value="Unassembled WGS sequence"/>
</dbReference>
<evidence type="ECO:0000313" key="2">
    <source>
        <dbReference type="EMBL" id="SDZ21257.1"/>
    </source>
</evidence>
<dbReference type="AlphaFoldDB" id="A0A1H3R6G9"/>
<proteinExistence type="predicted"/>
<reference evidence="3" key="1">
    <citation type="submission" date="2016-10" db="EMBL/GenBank/DDBJ databases">
        <authorList>
            <person name="Varghese N."/>
            <person name="Submissions S."/>
        </authorList>
    </citation>
    <scope>NUCLEOTIDE SEQUENCE [LARGE SCALE GENOMIC DNA]</scope>
    <source>
        <strain evidence="3">DSM 45245</strain>
    </source>
</reference>
<gene>
    <name evidence="2" type="ORF">SAMN05444365_10792</name>
</gene>
<feature type="region of interest" description="Disordered" evidence="1">
    <location>
        <begin position="220"/>
        <end position="259"/>
    </location>
</feature>
<keyword evidence="3" id="KW-1185">Reference proteome</keyword>
<protein>
    <submittedName>
        <fullName evidence="2">Uncharacterized protein</fullName>
    </submittedName>
</protein>
<accession>A0A1H3R6G9</accession>
<name>A0A1H3R6G9_9ACTN</name>
<feature type="compositionally biased region" description="Polar residues" evidence="1">
    <location>
        <begin position="222"/>
        <end position="235"/>
    </location>
</feature>